<dbReference type="PANTHER" id="PTHR40265">
    <property type="entry name" value="BLL2707 PROTEIN"/>
    <property type="match status" value="1"/>
</dbReference>
<evidence type="ECO:0000313" key="3">
    <source>
        <dbReference type="Proteomes" id="UP001408356"/>
    </source>
</evidence>
<dbReference type="EMBL" id="JARVKF010000031">
    <property type="protein sequence ID" value="KAK9424790.1"/>
    <property type="molecule type" value="Genomic_DNA"/>
</dbReference>
<proteinExistence type="predicted"/>
<keyword evidence="3" id="KW-1185">Reference proteome</keyword>
<dbReference type="Gene3D" id="3.10.180.10">
    <property type="entry name" value="2,3-Dihydroxybiphenyl 1,2-Dioxygenase, domain 1"/>
    <property type="match status" value="1"/>
</dbReference>
<feature type="domain" description="Glyoxalase-like" evidence="1">
    <location>
        <begin position="10"/>
        <end position="209"/>
    </location>
</feature>
<dbReference type="Pfam" id="PF13468">
    <property type="entry name" value="Glyoxalase_3"/>
    <property type="match status" value="1"/>
</dbReference>
<organism evidence="2 3">
    <name type="scientific">Seiridium unicorne</name>
    <dbReference type="NCBI Taxonomy" id="138068"/>
    <lineage>
        <taxon>Eukaryota</taxon>
        <taxon>Fungi</taxon>
        <taxon>Dikarya</taxon>
        <taxon>Ascomycota</taxon>
        <taxon>Pezizomycotina</taxon>
        <taxon>Sordariomycetes</taxon>
        <taxon>Xylariomycetidae</taxon>
        <taxon>Amphisphaeriales</taxon>
        <taxon>Sporocadaceae</taxon>
        <taxon>Seiridium</taxon>
    </lineage>
</organism>
<evidence type="ECO:0000313" key="2">
    <source>
        <dbReference type="EMBL" id="KAK9424790.1"/>
    </source>
</evidence>
<comment type="caution">
    <text evidence="2">The sequence shown here is derived from an EMBL/GenBank/DDBJ whole genome shotgun (WGS) entry which is preliminary data.</text>
</comment>
<sequence length="290" mass="31533">MSTSAATPLLDHIVILIPHSFLTSPPEWFANLFTFYPGGQHADGLTENTLVLFPDGSYIEFIAFVPGVDPEKREKHKWGKKKEGHIIDWALTLPGNAGNGLGEQRKAFEKIQKAVKDRETDIVYGDPIPGGRHRPDGKELKWATSGAYKNDSGATIAVEPGLLPFWCLDDTKRELRVPYLQDRVAQHPKGTVGVALVSVTPKEQEEAEKLDNVYSALLGGEASADDSLWDLKTLSGEKLHTGGQVRLEAVGGTVSVSIALFTSSRSFEGQKVGGQITADVKLEFELVAAN</sequence>
<gene>
    <name evidence="2" type="ORF">SUNI508_13443</name>
</gene>
<dbReference type="InterPro" id="IPR029068">
    <property type="entry name" value="Glyas_Bleomycin-R_OHBP_Dase"/>
</dbReference>
<accession>A0ABR2VCZ5</accession>
<reference evidence="2 3" key="1">
    <citation type="journal article" date="2024" name="J. Plant Pathol.">
        <title>Sequence and assembly of the genome of Seiridium unicorne, isolate CBS 538.82, causal agent of cypress canker disease.</title>
        <authorList>
            <person name="Scali E."/>
            <person name="Rocca G.D."/>
            <person name="Danti R."/>
            <person name="Garbelotto M."/>
            <person name="Barberini S."/>
            <person name="Baroncelli R."/>
            <person name="Emiliani G."/>
        </authorList>
    </citation>
    <scope>NUCLEOTIDE SEQUENCE [LARGE SCALE GENOMIC DNA]</scope>
    <source>
        <strain evidence="2 3">BM-138-508</strain>
    </source>
</reference>
<dbReference type="PANTHER" id="PTHR40265:SF1">
    <property type="entry name" value="GLYOXALASE-LIKE DOMAIN-CONTAINING PROTEIN"/>
    <property type="match status" value="1"/>
</dbReference>
<evidence type="ECO:0000259" key="1">
    <source>
        <dbReference type="Pfam" id="PF13468"/>
    </source>
</evidence>
<name>A0ABR2VCZ5_9PEZI</name>
<dbReference type="InterPro" id="IPR025870">
    <property type="entry name" value="Glyoxalase-like_dom"/>
</dbReference>
<protein>
    <recommendedName>
        <fullName evidence="1">Glyoxalase-like domain-containing protein</fullName>
    </recommendedName>
</protein>
<dbReference type="Proteomes" id="UP001408356">
    <property type="component" value="Unassembled WGS sequence"/>
</dbReference>